<organism evidence="1 2">
    <name type="scientific">Mycobacterium ulcerans str. Harvey</name>
    <dbReference type="NCBI Taxonomy" id="1299332"/>
    <lineage>
        <taxon>Bacteria</taxon>
        <taxon>Bacillati</taxon>
        <taxon>Actinomycetota</taxon>
        <taxon>Actinomycetes</taxon>
        <taxon>Mycobacteriales</taxon>
        <taxon>Mycobacteriaceae</taxon>
        <taxon>Mycobacterium</taxon>
        <taxon>Mycobacterium ulcerans group</taxon>
    </lineage>
</organism>
<name>A0ABN0R417_MYCUL</name>
<reference evidence="1 2" key="1">
    <citation type="submission" date="2014-01" db="EMBL/GenBank/DDBJ databases">
        <authorList>
            <person name="Dobos K."/>
            <person name="Lenaerts A."/>
            <person name="Ordway D."/>
            <person name="DeGroote M.A."/>
            <person name="Parker T."/>
            <person name="Sizemore C."/>
            <person name="Tallon L.J."/>
            <person name="Sadzewicz L.K."/>
            <person name="Sengamalay N."/>
            <person name="Fraser C.M."/>
            <person name="Hine E."/>
            <person name="Shefchek K.A."/>
            <person name="Das S.P."/>
            <person name="Tettelin H."/>
        </authorList>
    </citation>
    <scope>NUCLEOTIDE SEQUENCE [LARGE SCALE GENOMIC DNA]</scope>
    <source>
        <strain evidence="1 2">Harvey</strain>
    </source>
</reference>
<accession>A0ABN0R417</accession>
<gene>
    <name evidence="1" type="ORF">I551_1775</name>
</gene>
<dbReference type="EMBL" id="JAOL01000085">
    <property type="protein sequence ID" value="EUA91857.1"/>
    <property type="molecule type" value="Genomic_DNA"/>
</dbReference>
<sequence length="49" mass="5427">MCGELVGSRCPADVRARQVESEMTDEERFSLLLGVMGAGDLWPLRGCWV</sequence>
<dbReference type="Proteomes" id="UP000020681">
    <property type="component" value="Unassembled WGS sequence"/>
</dbReference>
<evidence type="ECO:0000313" key="2">
    <source>
        <dbReference type="Proteomes" id="UP000020681"/>
    </source>
</evidence>
<proteinExistence type="predicted"/>
<evidence type="ECO:0000313" key="1">
    <source>
        <dbReference type="EMBL" id="EUA91857.1"/>
    </source>
</evidence>
<protein>
    <submittedName>
        <fullName evidence="1">Beta-glucosidase domain protein</fullName>
    </submittedName>
</protein>
<keyword evidence="2" id="KW-1185">Reference proteome</keyword>
<comment type="caution">
    <text evidence="1">The sequence shown here is derived from an EMBL/GenBank/DDBJ whole genome shotgun (WGS) entry which is preliminary data.</text>
</comment>